<dbReference type="InterPro" id="IPR051328">
    <property type="entry name" value="T7SS_ABC-Transporter"/>
</dbReference>
<gene>
    <name evidence="10" type="primary">drrB</name>
    <name evidence="10" type="ORF">nbrc107697_34550</name>
</gene>
<evidence type="ECO:0000256" key="3">
    <source>
        <dbReference type="ARBA" id="ARBA00022475"/>
    </source>
</evidence>
<comment type="caution">
    <text evidence="10">The sequence shown here is derived from an EMBL/GenBank/DDBJ whole genome shotgun (WGS) entry which is preliminary data.</text>
</comment>
<dbReference type="PANTHER" id="PTHR43077:SF8">
    <property type="entry name" value="DOXORUBICIN RESISTANCE ABC TRANSPORTER PERMEASE PROTEIN DRRB"/>
    <property type="match status" value="1"/>
</dbReference>
<dbReference type="GO" id="GO:0046677">
    <property type="term" value="P:response to antibiotic"/>
    <property type="evidence" value="ECO:0007669"/>
    <property type="project" value="UniProtKB-KW"/>
</dbReference>
<feature type="transmembrane region" description="Helical" evidence="8">
    <location>
        <begin position="21"/>
        <end position="39"/>
    </location>
</feature>
<feature type="transmembrane region" description="Helical" evidence="8">
    <location>
        <begin position="51"/>
        <end position="75"/>
    </location>
</feature>
<keyword evidence="7" id="KW-0046">Antibiotic resistance</keyword>
<dbReference type="PIRSF" id="PIRSF006648">
    <property type="entry name" value="DrrB"/>
    <property type="match status" value="1"/>
</dbReference>
<evidence type="ECO:0000259" key="9">
    <source>
        <dbReference type="Pfam" id="PF12698"/>
    </source>
</evidence>
<reference evidence="11" key="1">
    <citation type="submission" date="2019-06" db="EMBL/GenBank/DDBJ databases">
        <title>Gordonia isolated from sludge of a wastewater treatment plant.</title>
        <authorList>
            <person name="Tamura T."/>
            <person name="Aoyama K."/>
            <person name="Kang Y."/>
            <person name="Saito S."/>
            <person name="Akiyama N."/>
            <person name="Yazawa K."/>
            <person name="Gonoi T."/>
            <person name="Mikami Y."/>
        </authorList>
    </citation>
    <scope>NUCLEOTIDE SEQUENCE [LARGE SCALE GENOMIC DNA]</scope>
    <source>
        <strain evidence="11">NBRC 107697</strain>
    </source>
</reference>
<evidence type="ECO:0000256" key="6">
    <source>
        <dbReference type="ARBA" id="ARBA00023136"/>
    </source>
</evidence>
<keyword evidence="11" id="KW-1185">Reference proteome</keyword>
<dbReference type="RefSeq" id="WP_161928690.1">
    <property type="nucleotide sequence ID" value="NZ_BJOU01000019.1"/>
</dbReference>
<evidence type="ECO:0000256" key="4">
    <source>
        <dbReference type="ARBA" id="ARBA00022692"/>
    </source>
</evidence>
<evidence type="ECO:0000313" key="10">
    <source>
        <dbReference type="EMBL" id="GED99416.1"/>
    </source>
</evidence>
<dbReference type="Proteomes" id="UP000444980">
    <property type="component" value="Unassembled WGS sequence"/>
</dbReference>
<proteinExistence type="inferred from homology"/>
<dbReference type="InterPro" id="IPR013525">
    <property type="entry name" value="ABC2_TM"/>
</dbReference>
<accession>A0A7I9V2H7</accession>
<feature type="domain" description="ABC-2 type transporter transmembrane" evidence="9">
    <location>
        <begin position="41"/>
        <end position="239"/>
    </location>
</feature>
<comment type="subcellular location">
    <subcellularLocation>
        <location evidence="1">Cell membrane</location>
        <topology evidence="1">Multi-pass membrane protein</topology>
    </subcellularLocation>
</comment>
<dbReference type="OrthoDB" id="8988363at2"/>
<keyword evidence="3" id="KW-1003">Cell membrane</keyword>
<feature type="transmembrane region" description="Helical" evidence="8">
    <location>
        <begin position="166"/>
        <end position="184"/>
    </location>
</feature>
<feature type="transmembrane region" description="Helical" evidence="8">
    <location>
        <begin position="135"/>
        <end position="159"/>
    </location>
</feature>
<sequence>MRQWWVLTTRGLASIVRSGEIVFALASPVVLAVCFYIPLKSQMNQTMDYASFLMPVIALQATAFVASAAAVRVAFDRVNGINTRFRTLPMGLMTPPSARLAANAVLLVASLFCAALVSLIIGWRPHGGVAGTAGLFALAFAVGVALVLIADGIGLLAGTPEATSQVLTLPVLVLGMLSTGFMPVEKFPDWVEPFVRNQPISAFADAMRALNTGSAGSIVPALWWAAGLLAVGAALVVVATGRVRR</sequence>
<evidence type="ECO:0000313" key="11">
    <source>
        <dbReference type="Proteomes" id="UP000444980"/>
    </source>
</evidence>
<keyword evidence="5 8" id="KW-1133">Transmembrane helix</keyword>
<dbReference type="EMBL" id="BJOU01000019">
    <property type="protein sequence ID" value="GED99416.1"/>
    <property type="molecule type" value="Genomic_DNA"/>
</dbReference>
<dbReference type="GO" id="GO:0043190">
    <property type="term" value="C:ATP-binding cassette (ABC) transporter complex"/>
    <property type="evidence" value="ECO:0007669"/>
    <property type="project" value="InterPro"/>
</dbReference>
<name>A0A7I9V2H7_9ACTN</name>
<feature type="transmembrane region" description="Helical" evidence="8">
    <location>
        <begin position="100"/>
        <end position="123"/>
    </location>
</feature>
<organism evidence="10 11">
    <name type="scientific">Gordonia crocea</name>
    <dbReference type="NCBI Taxonomy" id="589162"/>
    <lineage>
        <taxon>Bacteria</taxon>
        <taxon>Bacillati</taxon>
        <taxon>Actinomycetota</taxon>
        <taxon>Actinomycetes</taxon>
        <taxon>Mycobacteriales</taxon>
        <taxon>Gordoniaceae</taxon>
        <taxon>Gordonia</taxon>
    </lineage>
</organism>
<protein>
    <submittedName>
        <fullName evidence="10">Doxorubicin resistance ABC transporter permease protein DrrB</fullName>
    </submittedName>
</protein>
<dbReference type="GO" id="GO:0140359">
    <property type="term" value="F:ABC-type transporter activity"/>
    <property type="evidence" value="ECO:0007669"/>
    <property type="project" value="InterPro"/>
</dbReference>
<evidence type="ECO:0000256" key="7">
    <source>
        <dbReference type="ARBA" id="ARBA00023251"/>
    </source>
</evidence>
<keyword evidence="6 8" id="KW-0472">Membrane</keyword>
<keyword evidence="4 8" id="KW-0812">Transmembrane</keyword>
<comment type="similarity">
    <text evidence="2">Belongs to the ABC-2 integral membrane protein family.</text>
</comment>
<evidence type="ECO:0000256" key="2">
    <source>
        <dbReference type="ARBA" id="ARBA00007783"/>
    </source>
</evidence>
<evidence type="ECO:0000256" key="5">
    <source>
        <dbReference type="ARBA" id="ARBA00022989"/>
    </source>
</evidence>
<dbReference type="InterPro" id="IPR000412">
    <property type="entry name" value="ABC_2_transport"/>
</dbReference>
<dbReference type="PANTHER" id="PTHR43077">
    <property type="entry name" value="TRANSPORT PERMEASE YVFS-RELATED"/>
    <property type="match status" value="1"/>
</dbReference>
<feature type="transmembrane region" description="Helical" evidence="8">
    <location>
        <begin position="221"/>
        <end position="241"/>
    </location>
</feature>
<dbReference type="AlphaFoldDB" id="A0A7I9V2H7"/>
<dbReference type="Pfam" id="PF12698">
    <property type="entry name" value="ABC2_membrane_3"/>
    <property type="match status" value="1"/>
</dbReference>
<evidence type="ECO:0000256" key="1">
    <source>
        <dbReference type="ARBA" id="ARBA00004651"/>
    </source>
</evidence>
<evidence type="ECO:0000256" key="8">
    <source>
        <dbReference type="SAM" id="Phobius"/>
    </source>
</evidence>